<dbReference type="EMBL" id="JAOPKB010000014">
    <property type="protein sequence ID" value="MCU4974879.1"/>
    <property type="molecule type" value="Genomic_DNA"/>
</dbReference>
<dbReference type="RefSeq" id="WP_338005388.1">
    <property type="nucleotide sequence ID" value="NZ_JAOPKA010000016.1"/>
</dbReference>
<proteinExistence type="predicted"/>
<gene>
    <name evidence="3" type="ORF">OB955_19350</name>
    <name evidence="2" type="ORF">OB960_19485</name>
</gene>
<accession>A0AAP3E3C9</accession>
<dbReference type="AlphaFoldDB" id="A0AAP3E3C9"/>
<sequence>MKEYTTPEVQKLGAVAEITEGRHFSRVDGNSGTTGNRGNGKGKKKGWW</sequence>
<feature type="region of interest" description="Disordered" evidence="1">
    <location>
        <begin position="23"/>
        <end position="48"/>
    </location>
</feature>
<evidence type="ECO:0000313" key="5">
    <source>
        <dbReference type="Proteomes" id="UP001321018"/>
    </source>
</evidence>
<name>A0AAP3E3C9_9EURY</name>
<dbReference type="Proteomes" id="UP001320972">
    <property type="component" value="Unassembled WGS sequence"/>
</dbReference>
<evidence type="ECO:0000256" key="1">
    <source>
        <dbReference type="SAM" id="MobiDB-lite"/>
    </source>
</evidence>
<dbReference type="Proteomes" id="UP001321018">
    <property type="component" value="Unassembled WGS sequence"/>
</dbReference>
<dbReference type="EMBL" id="JAOPKA010000016">
    <property type="protein sequence ID" value="MCU4743571.1"/>
    <property type="molecule type" value="Genomic_DNA"/>
</dbReference>
<reference evidence="2 4" key="1">
    <citation type="submission" date="2022-09" db="EMBL/GenBank/DDBJ databases">
        <title>Enrichment on poylsaccharides allowed isolation of novel metabolic and taxonomic groups of Haloarchaea.</title>
        <authorList>
            <person name="Sorokin D.Y."/>
            <person name="Elcheninov A.G."/>
            <person name="Khizhniak T.V."/>
            <person name="Kolganova T.V."/>
            <person name="Kublanov I.V."/>
        </authorList>
    </citation>
    <scope>NUCLEOTIDE SEQUENCE</scope>
    <source>
        <strain evidence="3 4">AArc-m2/3/4</strain>
        <strain evidence="2">AArc-xg1-1</strain>
    </source>
</reference>
<comment type="caution">
    <text evidence="2">The sequence shown here is derived from an EMBL/GenBank/DDBJ whole genome shotgun (WGS) entry which is preliminary data.</text>
</comment>
<organism evidence="2 5">
    <name type="scientific">Natronoglomus mannanivorans</name>
    <dbReference type="NCBI Taxonomy" id="2979990"/>
    <lineage>
        <taxon>Archaea</taxon>
        <taxon>Methanobacteriati</taxon>
        <taxon>Methanobacteriota</taxon>
        <taxon>Stenosarchaea group</taxon>
        <taxon>Halobacteria</taxon>
        <taxon>Halobacteriales</taxon>
        <taxon>Natrialbaceae</taxon>
        <taxon>Natronoglomus</taxon>
    </lineage>
</organism>
<evidence type="ECO:0000313" key="3">
    <source>
        <dbReference type="EMBL" id="MCU4974879.1"/>
    </source>
</evidence>
<evidence type="ECO:0000313" key="2">
    <source>
        <dbReference type="EMBL" id="MCU4743571.1"/>
    </source>
</evidence>
<evidence type="ECO:0008006" key="6">
    <source>
        <dbReference type="Google" id="ProtNLM"/>
    </source>
</evidence>
<evidence type="ECO:0000313" key="4">
    <source>
        <dbReference type="Proteomes" id="UP001320972"/>
    </source>
</evidence>
<keyword evidence="4" id="KW-1185">Reference proteome</keyword>
<protein>
    <recommendedName>
        <fullName evidence="6">Lasso RiPP family leader peptide-containing protein</fullName>
    </recommendedName>
</protein>